<evidence type="ECO:0000313" key="3">
    <source>
        <dbReference type="Proteomes" id="UP001595647"/>
    </source>
</evidence>
<keyword evidence="1" id="KW-1133">Transmembrane helix</keyword>
<keyword evidence="1" id="KW-0472">Membrane</keyword>
<sequence>MADLVWFIAVAIGPLMLGAAIAYAMLRQRRLSAREKHEQNDAVRHLYENGRR</sequence>
<dbReference type="EMBL" id="JBHRTG010000001">
    <property type="protein sequence ID" value="MFC3161966.1"/>
    <property type="molecule type" value="Genomic_DNA"/>
</dbReference>
<comment type="caution">
    <text evidence="2">The sequence shown here is derived from an EMBL/GenBank/DDBJ whole genome shotgun (WGS) entry which is preliminary data.</text>
</comment>
<organism evidence="2 3">
    <name type="scientific">Ciceribacter thiooxidans</name>
    <dbReference type="NCBI Taxonomy" id="1969821"/>
    <lineage>
        <taxon>Bacteria</taxon>
        <taxon>Pseudomonadati</taxon>
        <taxon>Pseudomonadota</taxon>
        <taxon>Alphaproteobacteria</taxon>
        <taxon>Hyphomicrobiales</taxon>
        <taxon>Rhizobiaceae</taxon>
        <taxon>Ciceribacter</taxon>
    </lineage>
</organism>
<accession>A0ABV7HX19</accession>
<feature type="transmembrane region" description="Helical" evidence="1">
    <location>
        <begin position="6"/>
        <end position="26"/>
    </location>
</feature>
<gene>
    <name evidence="2" type="ORF">ACFOHV_01595</name>
</gene>
<evidence type="ECO:0008006" key="4">
    <source>
        <dbReference type="Google" id="ProtNLM"/>
    </source>
</evidence>
<name>A0ABV7HX19_9HYPH</name>
<reference evidence="3" key="1">
    <citation type="journal article" date="2019" name="Int. J. Syst. Evol. Microbiol.">
        <title>The Global Catalogue of Microorganisms (GCM) 10K type strain sequencing project: providing services to taxonomists for standard genome sequencing and annotation.</title>
        <authorList>
            <consortium name="The Broad Institute Genomics Platform"/>
            <consortium name="The Broad Institute Genome Sequencing Center for Infectious Disease"/>
            <person name="Wu L."/>
            <person name="Ma J."/>
        </authorList>
    </citation>
    <scope>NUCLEOTIDE SEQUENCE [LARGE SCALE GENOMIC DNA]</scope>
    <source>
        <strain evidence="3">KCTC 52231</strain>
    </source>
</reference>
<dbReference type="RefSeq" id="WP_182306061.1">
    <property type="nucleotide sequence ID" value="NZ_CP059896.1"/>
</dbReference>
<keyword evidence="1" id="KW-0812">Transmembrane</keyword>
<proteinExistence type="predicted"/>
<keyword evidence="3" id="KW-1185">Reference proteome</keyword>
<evidence type="ECO:0000256" key="1">
    <source>
        <dbReference type="SAM" id="Phobius"/>
    </source>
</evidence>
<evidence type="ECO:0000313" key="2">
    <source>
        <dbReference type="EMBL" id="MFC3161966.1"/>
    </source>
</evidence>
<dbReference type="Proteomes" id="UP001595647">
    <property type="component" value="Unassembled WGS sequence"/>
</dbReference>
<protein>
    <recommendedName>
        <fullName evidence="4">Secreted protein with PEP-CTERM sorting signal</fullName>
    </recommendedName>
</protein>